<comment type="similarity">
    <text evidence="8">Belongs to the CWC16 family. YJU2 subfamily.</text>
</comment>
<keyword evidence="6" id="KW-0508">mRNA splicing</keyword>
<name>A0A8S9S0U1_BRACR</name>
<feature type="compositionally biased region" description="Acidic residues" evidence="9">
    <location>
        <begin position="210"/>
        <end position="230"/>
    </location>
</feature>
<dbReference type="HAMAP" id="MF_03226">
    <property type="entry name" value="YJU2"/>
    <property type="match status" value="1"/>
</dbReference>
<feature type="compositionally biased region" description="Basic and acidic residues" evidence="9">
    <location>
        <begin position="41"/>
        <end position="50"/>
    </location>
</feature>
<feature type="region of interest" description="Disordered" evidence="9">
    <location>
        <begin position="411"/>
        <end position="445"/>
    </location>
</feature>
<dbReference type="InterPro" id="IPR007590">
    <property type="entry name" value="Saf4/Yju2"/>
</dbReference>
<evidence type="ECO:0000256" key="5">
    <source>
        <dbReference type="ARBA" id="ARBA00022833"/>
    </source>
</evidence>
<evidence type="ECO:0000256" key="9">
    <source>
        <dbReference type="SAM" id="MobiDB-lite"/>
    </source>
</evidence>
<gene>
    <name evidence="10" type="ORF">F2Q69_00026932</name>
</gene>
<evidence type="ECO:0000256" key="7">
    <source>
        <dbReference type="ARBA" id="ARBA00023242"/>
    </source>
</evidence>
<dbReference type="GO" id="GO:0071006">
    <property type="term" value="C:U2-type catalytic step 1 spliceosome"/>
    <property type="evidence" value="ECO:0007669"/>
    <property type="project" value="UniProtKB-UniRule"/>
</dbReference>
<evidence type="ECO:0000256" key="2">
    <source>
        <dbReference type="ARBA" id="ARBA00022664"/>
    </source>
</evidence>
<dbReference type="PANTHER" id="PTHR12111:SF1">
    <property type="entry name" value="SPLICING FACTOR YJU2"/>
    <property type="match status" value="1"/>
</dbReference>
<dbReference type="EMBL" id="QGKX02000088">
    <property type="protein sequence ID" value="KAF3586727.1"/>
    <property type="molecule type" value="Genomic_DNA"/>
</dbReference>
<feature type="region of interest" description="Disordered" evidence="9">
    <location>
        <begin position="41"/>
        <end position="61"/>
    </location>
</feature>
<keyword evidence="7 8" id="KW-0539">Nucleus</keyword>
<feature type="region of interest" description="Disordered" evidence="9">
    <location>
        <begin position="134"/>
        <end position="176"/>
    </location>
</feature>
<keyword evidence="4 8" id="KW-0747">Spliceosome</keyword>
<feature type="compositionally biased region" description="Basic and acidic residues" evidence="9">
    <location>
        <begin position="280"/>
        <end position="291"/>
    </location>
</feature>
<reference evidence="10" key="1">
    <citation type="submission" date="2019-12" db="EMBL/GenBank/DDBJ databases">
        <title>Genome sequencing and annotation of Brassica cretica.</title>
        <authorList>
            <person name="Studholme D.J."/>
            <person name="Sarris P."/>
        </authorList>
    </citation>
    <scope>NUCLEOTIDE SEQUENCE</scope>
    <source>
        <strain evidence="10">PFS-109/04</strain>
        <tissue evidence="10">Leaf</tissue>
    </source>
</reference>
<protein>
    <recommendedName>
        <fullName evidence="8">Splicing factor YJU2</fullName>
    </recommendedName>
</protein>
<comment type="function">
    <text evidence="8">Part of the spliceosome which catalyzes two sequential transesterification reactions, first the excision of the non-coding intron from pre-mRNA and then the ligation of the coding exons to form the mature mRNA. Plays a role in stabilizing the structure of the spliceosome catalytic core and docking of the branch helix into the active site, producing 5'-exon and lariat intron-3'-intermediates.</text>
</comment>
<feature type="binding site" evidence="8">
    <location>
        <position position="344"/>
    </location>
    <ligand>
        <name>Zn(2+)</name>
        <dbReference type="ChEBI" id="CHEBI:29105"/>
    </ligand>
</feature>
<dbReference type="Proteomes" id="UP000712600">
    <property type="component" value="Unassembled WGS sequence"/>
</dbReference>
<evidence type="ECO:0000256" key="4">
    <source>
        <dbReference type="ARBA" id="ARBA00022728"/>
    </source>
</evidence>
<feature type="region of interest" description="Disordered" evidence="9">
    <location>
        <begin position="195"/>
        <end position="239"/>
    </location>
</feature>
<evidence type="ECO:0000256" key="1">
    <source>
        <dbReference type="ARBA" id="ARBA00004123"/>
    </source>
</evidence>
<evidence type="ECO:0000256" key="8">
    <source>
        <dbReference type="HAMAP-Rule" id="MF_03226"/>
    </source>
</evidence>
<dbReference type="GO" id="GO:0000349">
    <property type="term" value="P:generation of catalytic spliceosome for first transesterification step"/>
    <property type="evidence" value="ECO:0007669"/>
    <property type="project" value="UniProtKB-UniRule"/>
</dbReference>
<feature type="compositionally biased region" description="Basic and acidic residues" evidence="9">
    <location>
        <begin position="436"/>
        <end position="445"/>
    </location>
</feature>
<proteinExistence type="inferred from homology"/>
<keyword evidence="5 8" id="KW-0862">Zinc</keyword>
<dbReference type="Pfam" id="PF04502">
    <property type="entry name" value="Saf4_Yju2"/>
    <property type="match status" value="1"/>
</dbReference>
<keyword evidence="3 8" id="KW-0479">Metal-binding</keyword>
<feature type="region of interest" description="Disordered" evidence="9">
    <location>
        <begin position="279"/>
        <end position="303"/>
    </location>
</feature>
<comment type="subunit">
    <text evidence="8">Component of the spliceosome. Present in the activated B complex, the catalytically activated B* complex which catalyzes the branching, the catalytic step 1 C complex catalyzing the exon ligation, and the postcatalytic P complex containing the ligated exons (mRNA) and the excised lariat intron.</text>
</comment>
<feature type="compositionally biased region" description="Basic and acidic residues" evidence="9">
    <location>
        <begin position="411"/>
        <end position="429"/>
    </location>
</feature>
<feature type="binding site" evidence="8">
    <location>
        <position position="384"/>
    </location>
    <ligand>
        <name>Zn(2+)</name>
        <dbReference type="ChEBI" id="CHEBI:29105"/>
    </ligand>
</feature>
<feature type="binding site" evidence="8">
    <location>
        <position position="347"/>
    </location>
    <ligand>
        <name>Zn(2+)</name>
        <dbReference type="ChEBI" id="CHEBI:29105"/>
    </ligand>
</feature>
<comment type="caution">
    <text evidence="10">The sequence shown here is derived from an EMBL/GenBank/DDBJ whole genome shotgun (WGS) entry which is preliminary data.</text>
</comment>
<evidence type="ECO:0000256" key="3">
    <source>
        <dbReference type="ARBA" id="ARBA00022723"/>
    </source>
</evidence>
<dbReference type="AlphaFoldDB" id="A0A8S9S0U1"/>
<evidence type="ECO:0000256" key="6">
    <source>
        <dbReference type="ARBA" id="ARBA00023187"/>
    </source>
</evidence>
<dbReference type="PANTHER" id="PTHR12111">
    <property type="entry name" value="SPLICING FACTOR YJU2"/>
    <property type="match status" value="1"/>
</dbReference>
<dbReference type="GO" id="GO:0046872">
    <property type="term" value="F:metal ion binding"/>
    <property type="evidence" value="ECO:0007669"/>
    <property type="project" value="UniProtKB-KW"/>
</dbReference>
<feature type="binding site" evidence="8">
    <location>
        <position position="381"/>
    </location>
    <ligand>
        <name>Zn(2+)</name>
        <dbReference type="ChEBI" id="CHEBI:29105"/>
    </ligand>
</feature>
<evidence type="ECO:0000313" key="10">
    <source>
        <dbReference type="EMBL" id="KAF3586727.1"/>
    </source>
</evidence>
<sequence length="445" mass="50902">MADPPDLPLSLMKDVTSLGEAQGSDEVTTQGLDLAAIQMRGEEVHRKSSEDGLSVQSPRGLDAKTENQIAQGGILARLNGSWVGVVQVREVNMKEKENKSEGEKMLEVKNKEVHEAKEFDEVVEVAINQEVKSKESINLRSEVEKTPESKKLESKSEWEDVTPGKTSRSPNTRQKELEFGHVYILMKSRFSVLTPVDEGELPDHENDQVEHEEEGSSSEEKEEEVGEFDEEQNHLFEKEPRLRSQLSIKLKKLDSSFSQLSKLNSCGAQTETCRIWLQREAGDAPPGREREELEEEEERDDMGERKVLNKYYPPDFDPSKLPRLRRPKNQQIKVRMMLPMSVRCNTCGNYIYMGTKFNSRKEDVIGETYLGIQIFRFYFKCTKCSAELTMKTDPQNSDYIVESGASRNYEPWRAEDEAVDKEQQKRDAEEMGDAMKSLENRTLDS</sequence>
<comment type="subcellular location">
    <subcellularLocation>
        <location evidence="1 8">Nucleus</location>
    </subcellularLocation>
</comment>
<accession>A0A8S9S0U1</accession>
<feature type="compositionally biased region" description="Acidic residues" evidence="9">
    <location>
        <begin position="292"/>
        <end position="301"/>
    </location>
</feature>
<dbReference type="InterPro" id="IPR043701">
    <property type="entry name" value="Yju2"/>
</dbReference>
<keyword evidence="2" id="KW-0507">mRNA processing</keyword>
<feature type="compositionally biased region" description="Basic and acidic residues" evidence="9">
    <location>
        <begin position="134"/>
        <end position="158"/>
    </location>
</feature>
<organism evidence="10 11">
    <name type="scientific">Brassica cretica</name>
    <name type="common">Mustard</name>
    <dbReference type="NCBI Taxonomy" id="69181"/>
    <lineage>
        <taxon>Eukaryota</taxon>
        <taxon>Viridiplantae</taxon>
        <taxon>Streptophyta</taxon>
        <taxon>Embryophyta</taxon>
        <taxon>Tracheophyta</taxon>
        <taxon>Spermatophyta</taxon>
        <taxon>Magnoliopsida</taxon>
        <taxon>eudicotyledons</taxon>
        <taxon>Gunneridae</taxon>
        <taxon>Pentapetalae</taxon>
        <taxon>rosids</taxon>
        <taxon>malvids</taxon>
        <taxon>Brassicales</taxon>
        <taxon>Brassicaceae</taxon>
        <taxon>Brassiceae</taxon>
        <taxon>Brassica</taxon>
    </lineage>
</organism>
<evidence type="ECO:0000313" key="11">
    <source>
        <dbReference type="Proteomes" id="UP000712600"/>
    </source>
</evidence>